<organism evidence="3 4">
    <name type="scientific">Drosophila hydei</name>
    <name type="common">Fruit fly</name>
    <dbReference type="NCBI Taxonomy" id="7224"/>
    <lineage>
        <taxon>Eukaryota</taxon>
        <taxon>Metazoa</taxon>
        <taxon>Ecdysozoa</taxon>
        <taxon>Arthropoda</taxon>
        <taxon>Hexapoda</taxon>
        <taxon>Insecta</taxon>
        <taxon>Pterygota</taxon>
        <taxon>Neoptera</taxon>
        <taxon>Endopterygota</taxon>
        <taxon>Diptera</taxon>
        <taxon>Brachycera</taxon>
        <taxon>Muscomorpha</taxon>
        <taxon>Ephydroidea</taxon>
        <taxon>Drosophilidae</taxon>
        <taxon>Drosophila</taxon>
    </lineage>
</organism>
<dbReference type="GeneID" id="111596876"/>
<sequence length="872" mass="99119">MSAVRSHNGVHTNSNSSSYNNNNNNNQNGDSPLQSMLLPAQDAALAQAISYVRDFSSQASAYHQLKTEESLVHLQRTIALLGTKVQPVYFAPTPGQLELAKFFIDLHALMSALDSDSEALWSCVSLLQHCSRNLEARVAIVQNYCFVPLLSYLLKRTVRPERVQRLLLLLQDLTYGIRIGWEEPYLVVLLEHLVDLLHNVEECDATATDVDDPQAQLALSILVNLCYKNFVVLFLFLRSVNISRFSKRIQNYGLLAYKMLIILSEDVHALEQRELHTFLRTAFAGMEDCLKHWHVPQLRHIVDFLLDAQCHAGLQRAMLSYSHYCEDIERLLNQIEARCQLDDTNEDMRKQQQLCLQLILELISHILQLSENNSIISLDAITPRLYELLCDWLESDICGVAAIELLGSLLRLGKRATILQLISKEPANVVKLMARAERSETKPAHVTAILRLLLLLLRESKTEKLVLSKISESYFDKILAAPLSLLPQMLSSQTLAQTEVEKAIYCLLLLINFASIAKKAYWDKCCALLELPQLQYALARAMLSGNEQLVSAMLQIAQFEHFPKAAVAKYVSSIGSSANGSPGASSEQSEQWRNLSAILKSHRTFMDKELAQRVSSLIESIGETLRRNELQSAPVSQVIELYNHRIDSLNCATHNMQQRLEQASAQLCNSQQLTNVQNAQLERFQTKNFELLISQERLQTQCKDLKAQAAQLKTNLSDLLKRWSETSEQLQASERRLSVKQSEIASLQRDCEELRSNLSAKSEELSKLEALSKDNCSRIDKLKKSVIAYEQDIKEKLRTIDERTTELAKTHKALEEQREARKKAEDLVSVLETQLQERKEQIENLEMEQKETEDLRKTIMSLMESKKPKRKA</sequence>
<keyword evidence="3" id="KW-1185">Reference proteome</keyword>
<feature type="region of interest" description="Disordered" evidence="2">
    <location>
        <begin position="1"/>
        <end position="34"/>
    </location>
</feature>
<evidence type="ECO:0000313" key="3">
    <source>
        <dbReference type="Proteomes" id="UP000504633"/>
    </source>
</evidence>
<dbReference type="InterPro" id="IPR042510">
    <property type="entry name" value="CIP2A"/>
</dbReference>
<dbReference type="KEGG" id="dhe:111596876"/>
<name>A0A6J1LKN1_DROHY</name>
<protein>
    <submittedName>
        <fullName evidence="4">Uncharacterized protein LOC111596876</fullName>
    </submittedName>
</protein>
<proteinExistence type="predicted"/>
<dbReference type="OMA" id="HHVQSTE"/>
<keyword evidence="1" id="KW-0175">Coiled coil</keyword>
<feature type="compositionally biased region" description="Low complexity" evidence="2">
    <location>
        <begin position="13"/>
        <end position="28"/>
    </location>
</feature>
<evidence type="ECO:0000313" key="4">
    <source>
        <dbReference type="RefSeq" id="XP_023167092.2"/>
    </source>
</evidence>
<evidence type="ECO:0000256" key="1">
    <source>
        <dbReference type="SAM" id="Coils"/>
    </source>
</evidence>
<dbReference type="Proteomes" id="UP000504633">
    <property type="component" value="Unplaced"/>
</dbReference>
<reference evidence="4" key="1">
    <citation type="submission" date="2025-08" db="UniProtKB">
        <authorList>
            <consortium name="RefSeq"/>
        </authorList>
    </citation>
    <scope>IDENTIFICATION</scope>
    <source>
        <strain evidence="4">15085-1641.00</strain>
        <tissue evidence="4">Whole body</tissue>
    </source>
</reference>
<feature type="coiled-coil region" evidence="1">
    <location>
        <begin position="695"/>
        <end position="858"/>
    </location>
</feature>
<dbReference type="PANTHER" id="PTHR23161:SF2">
    <property type="entry name" value="PROTEIN CIP2A"/>
    <property type="match status" value="1"/>
</dbReference>
<evidence type="ECO:0000256" key="2">
    <source>
        <dbReference type="SAM" id="MobiDB-lite"/>
    </source>
</evidence>
<accession>A0A6J1LKN1</accession>
<dbReference type="PANTHER" id="PTHR23161">
    <property type="entry name" value="PROTEIN CIP2A"/>
    <property type="match status" value="1"/>
</dbReference>
<dbReference type="RefSeq" id="XP_023167092.2">
    <property type="nucleotide sequence ID" value="XM_023311324.2"/>
</dbReference>
<gene>
    <name evidence="4" type="primary">LOC111596876</name>
</gene>
<dbReference type="AlphaFoldDB" id="A0A6J1LKN1"/>
<dbReference type="OrthoDB" id="73401at2759"/>